<evidence type="ECO:0000259" key="9">
    <source>
        <dbReference type="PROSITE" id="PS50010"/>
    </source>
</evidence>
<dbReference type="SUPFAM" id="SSF50729">
    <property type="entry name" value="PH domain-like"/>
    <property type="match status" value="1"/>
</dbReference>
<keyword evidence="3" id="KW-0963">Cytoplasm</keyword>
<feature type="compositionally biased region" description="Polar residues" evidence="6">
    <location>
        <begin position="2636"/>
        <end position="2657"/>
    </location>
</feature>
<dbReference type="GO" id="GO:0035556">
    <property type="term" value="P:intracellular signal transduction"/>
    <property type="evidence" value="ECO:0007669"/>
    <property type="project" value="InterPro"/>
</dbReference>
<dbReference type="SUPFAM" id="SSF50044">
    <property type="entry name" value="SH3-domain"/>
    <property type="match status" value="1"/>
</dbReference>
<evidence type="ECO:0000256" key="2">
    <source>
        <dbReference type="ARBA" id="ARBA00022443"/>
    </source>
</evidence>
<protein>
    <submittedName>
        <fullName evidence="10">Uncharacterized protein</fullName>
    </submittedName>
</protein>
<dbReference type="SMART" id="SM00326">
    <property type="entry name" value="SH3"/>
    <property type="match status" value="1"/>
</dbReference>
<dbReference type="InterPro" id="IPR011993">
    <property type="entry name" value="PH-like_dom_sf"/>
</dbReference>
<dbReference type="GO" id="GO:0005085">
    <property type="term" value="F:guanyl-nucleotide exchange factor activity"/>
    <property type="evidence" value="ECO:0007669"/>
    <property type="project" value="UniProtKB-KW"/>
</dbReference>
<feature type="compositionally biased region" description="Basic and acidic residues" evidence="6">
    <location>
        <begin position="2586"/>
        <end position="2601"/>
    </location>
</feature>
<feature type="region of interest" description="Disordered" evidence="6">
    <location>
        <begin position="1418"/>
        <end position="1452"/>
    </location>
</feature>
<feature type="region of interest" description="Disordered" evidence="6">
    <location>
        <begin position="2092"/>
        <end position="2121"/>
    </location>
</feature>
<dbReference type="InterPro" id="IPR001452">
    <property type="entry name" value="SH3_domain"/>
</dbReference>
<feature type="region of interest" description="Disordered" evidence="6">
    <location>
        <begin position="1974"/>
        <end position="2004"/>
    </location>
</feature>
<reference evidence="10" key="1">
    <citation type="submission" date="2021-01" db="EMBL/GenBank/DDBJ databases">
        <title>A chromosome-scale assembly of European eel, Anguilla anguilla.</title>
        <authorList>
            <person name="Henkel C."/>
            <person name="Jong-Raadsen S.A."/>
            <person name="Dufour S."/>
            <person name="Weltzien F.-A."/>
            <person name="Palstra A.P."/>
            <person name="Pelster B."/>
            <person name="Spaink H.P."/>
            <person name="Van Den Thillart G.E."/>
            <person name="Jansen H."/>
            <person name="Zahm M."/>
            <person name="Klopp C."/>
            <person name="Cedric C."/>
            <person name="Louis A."/>
            <person name="Berthelot C."/>
            <person name="Parey E."/>
            <person name="Roest Crollius H."/>
            <person name="Montfort J."/>
            <person name="Robinson-Rechavi M."/>
            <person name="Bucao C."/>
            <person name="Bouchez O."/>
            <person name="Gislard M."/>
            <person name="Lluch J."/>
            <person name="Milhes M."/>
            <person name="Lampietro C."/>
            <person name="Lopez Roques C."/>
            <person name="Donnadieu C."/>
            <person name="Braasch I."/>
            <person name="Desvignes T."/>
            <person name="Postlethwait J."/>
            <person name="Bobe J."/>
            <person name="Guiguen Y."/>
            <person name="Dirks R."/>
        </authorList>
    </citation>
    <scope>NUCLEOTIDE SEQUENCE</scope>
    <source>
        <strain evidence="10">Tag_6206</strain>
        <tissue evidence="10">Liver</tissue>
    </source>
</reference>
<evidence type="ECO:0000313" key="11">
    <source>
        <dbReference type="Proteomes" id="UP001044222"/>
    </source>
</evidence>
<dbReference type="InterPro" id="IPR001849">
    <property type="entry name" value="PH_domain"/>
</dbReference>
<evidence type="ECO:0000259" key="8">
    <source>
        <dbReference type="PROSITE" id="PS50003"/>
    </source>
</evidence>
<feature type="compositionally biased region" description="Polar residues" evidence="6">
    <location>
        <begin position="2303"/>
        <end position="2326"/>
    </location>
</feature>
<accession>A0A9D3ME93</accession>
<feature type="domain" description="DH" evidence="9">
    <location>
        <begin position="3169"/>
        <end position="3353"/>
    </location>
</feature>
<evidence type="ECO:0000256" key="4">
    <source>
        <dbReference type="ARBA" id="ARBA00022658"/>
    </source>
</evidence>
<feature type="region of interest" description="Disordered" evidence="6">
    <location>
        <begin position="2359"/>
        <end position="2429"/>
    </location>
</feature>
<dbReference type="CDD" id="cd11973">
    <property type="entry name" value="SH3_ASEF"/>
    <property type="match status" value="1"/>
</dbReference>
<evidence type="ECO:0000256" key="1">
    <source>
        <dbReference type="ARBA" id="ARBA00004496"/>
    </source>
</evidence>
<keyword evidence="2 5" id="KW-0728">SH3 domain</keyword>
<dbReference type="SMART" id="SM00325">
    <property type="entry name" value="RhoGEF"/>
    <property type="match status" value="1"/>
</dbReference>
<feature type="domain" description="PH" evidence="8">
    <location>
        <begin position="3384"/>
        <end position="3491"/>
    </location>
</feature>
<dbReference type="Gene3D" id="2.30.29.30">
    <property type="entry name" value="Pleckstrin-homology domain (PH domain)/Phosphotyrosine-binding domain (PTB)"/>
    <property type="match status" value="1"/>
</dbReference>
<evidence type="ECO:0000256" key="5">
    <source>
        <dbReference type="PROSITE-ProRule" id="PRU00192"/>
    </source>
</evidence>
<sequence>MLSVIYFLRSFFKAPQVLDDPVNDSGCLEEGALGPEECPDALESGDLAQDTTEEYFDTHSWHSDTISDIAPDGDDWPPALLAAGGPSIGPPHPTGCVGHATVGSSMRILSEMCQEAPEWLQEPTEHDPSQNLGSVSFHSWTAHQRCVSGLPERTENFRSNEVPKSNSLQSSFKEAGLPVLNASGMVASAKDSHIKQTEKHGADSQVTCAETHGTDSQFKPMQTCEMDSQFKPTEPSATDLRVKPTEACETGTQFKPRVNSVTDSQLKQTGTCGTDSQVTPTDTCEMDLQLKLTETCEMDSLFIPTETSVMDLQIKPTESCGTDVLIKPGENNVTDSQFKPTETYGASALFRLTGNCVSNEKLESTEMNAAHSEIKSADISVMEPQFISEHFTPEINVIPSEVKFPEITVTESEFKSSEKIVAEPQFIAIDSGATELMSPSEGLESSKDPSENEATYVVLCSETDYANLSDEEMQQQTYPWEFPGSKPMKICELNSESLGSYSDDEGKVYQQRRGAISKDSQSYEEEEDILETHHFTNFCLPDTENYVLETPVSKSNICMQSDIEENILETQSHINVCLQPDTGDDVLETPSQFDVCVQSCPGEGHLKIQPHSTASEESITEEHVLETHLHINICVQPSTEEDVLETQPLSNIYVESNIEETLLETQPHSITPEESDVEEDVLETQPHTSICVQPSTEETFLETQPPSTASDESDFEEYVLETQPHSRICVQPSTVETVSESQPHSIASEESDIEDVLETQSHTNNCVLPSTVETVLEIQAHSTVPEESDIEEDILETQPHSNICVQPSTEETFLETQAPSTAFDESDFEEDVLETQPHRRICVLLSTVETVSETQPHSNIFVESYTEETLLETDPYSIAPKESDFEEDVVETQPLSNIWVQPSTVETVLGIQAHSTVPEESDIEEDILEIQSLTNICVPLNTEEDVLETQPHNSICVQPSTEENFLETQAPSTAFDESVFEEDVLETQPHRRICVLLSTVETVSETQPHNNIFVESYTEETLLETDPYSIAPKESDFEEDVVETQPLSNIWVQPSTVETVLEIQAHSTVPEESDIEEDILEIQSLTNICVPLSTEEDVLETQPHNNICVQPSTEETFLETQAPSTAFDESDFEEDVLETQPHRRICVLLSTVETVSETQPHSNIFVESYTEETLLETDPYSIAPKESDFEEDVVETQPLSNIWVQPSTVETVLEIQAHSTVPEESDIEEDILEIQSLTNICVPLNTEEDVLETQPHNNSCVQPSTEEDILETQPLSNICVQPSTVDGILETQPVSNICVQPSTVETVSEMQPHSIAPEESDIEEDILETQPLSTASEESDFEEHVLDTQHHSRICVQPSTMETVSESQPHSNIFVESNTEETLLETDPYSIESDFEDVLETQPLSNICAQPNIEENISETQPHNITSVQSSTEDTVLETRSPSTASDDLDFEGDVLETQPLNTASDESDFEEHVLETQPHNITSVQSSTEDTVLETRSPSTASDDLDFEGDVLETQPLNTASDESDFEEHVLETLPHNNICVPPSTEETVLETQLHYKVPEESDNEEDVLETQSHSNICAQPSTEESFLETQPHTIICLQSNTEIDILESQPHTEAHVLNTNACLQSSLEDVVLHTRLQAISCIHTNTVEHIFETQSPSNVCIPTDIVENVSETQPLTNIYYQSDIEKNISENESYTNFCVQPSLKDNVLETESYTNVCVQYVTEKLGKTCKHLPQMEHEVMQTAHADSLGPADSYELKSDLSANEMGEIGQLSSGGDNTCVLQSEGVEDFIDPQPSHTESFEWSDEGVPQSHENEEELSLNVTSDVHLNYSQPLLSGSDVLSEMDKESAETQRTPNHLTESQNGATEAAQSQGNTVGMSASDLECGLLRKWEIVLDIPQAQYQNAFSELSYFQESPAQSECHSDTNNNTKRVLESCAASTFDAIVDAPAEQAHPVNSEPLDLFPGGLDIHSEDDYEAESSGPLWESMDRGSATSSGSELEDSTRDVEYISDTLDYGPHCHIQVSGLAEGFLCRTDSHKERETERFQGQGGPQKDEVVGQDPPTVNTCLPPYMDIDYGECVALDNIESNLDSQVDQQKSEKSDNPLQEPGCPPDSGGKRLEPLAYYSQAGGEYSLILENNMEDKHTLDKAKEIPVSHFTSLTTEECCVPFQVCPMPLQNDIETVAYHYPDDSLSSNFLTVNNLEPIFESDRPQENSLLVEDVDTSEPEVLGVQRGTTSDMYSHQNPSSLPPYHCTTPEIMRNKLPSTDLELQSSTSCPDLYGNKVTFPTPNGDVVHDGHHTPTKVSCDQDTISTNSEEMDDSNSSLHKVVKSKATKAGSAGKTKFSVFSRIPSFRKRKSSAQEAKECKAELSCRGTSPDKDEGSRAESPESRPNPFLCSAHLSSSTDYLQREGQQHGNLDDNIFDQGNPLDQNAEKALVHEGEEDGFCPLEPRNRHVQQIYRQASCDGDAPSYNHEAPASMDPPVAEKLGHKRSKSSDSLNLRMRFTLAHRSLSSLFESKPPEKEAEEESLKPESEKRKTRQSWRVLKQSKEAELEKPALSDPEPTSGGRARSARQIHSDYALRSAQDRLKGFPDSRRPRYTDALNNKGVRQEPLEGTPDESKSEDTRRRVPPNSLAITQPHTDVCVQSNTEDSALETQPPGPPPWDDSTFPPLGGCMPASSLNPTAVAPLALQLAPSFTRSFSSFEGMDGPLRPMSPKPQSPVPGIHRRSFRYPSRPTAISLLSLGRGVSVEGLSDPPEKPKTLKPRAAQLSSAISLNTECQRDNIGVDSPSPIGLVTSMSVNEFEDGSRAAGQLLEKRLPDVVTVLRAKSRGQGSRGPRPVSDLVNCAMPTYGEGEVGPTAPLVEQGAERRSQRGRRSCSDDIRIGKLKKRQRRMTVATPGSTSWLNAQASGEAQARLSLISNEAFTSLALKDQCFSQSTPIGLDCLGWPQRVSYQGRRRGGARCRGQLQQRQRQFRTLARLRLGRQPRRGAGAGSGGVRGFGLLARYWSLESLHSTTAVVIPDGTLDKAGLGDDAGSEEDLYEEFRNSGHRFGHSGGGGEQLAINELISDGSVCAEALWDHVTMDDQELGFKAGDVIEVVDASNKEWWWGRIQDSEGWFPASFVRLRVNQDEPMEEYLAKLEEAQEEDSASTGRLLGPGLPCKEQMRANVINEIMSTERDYIKHLKDICEGYIKQCRKRTDMFTEEQLRTIFGNIEEIYRFQKKFLKALEKKFNKEQPHTSEIGSCFLEHQTDFQIYSEYCNNHPNACLQLCKLMKVNKYVVFFEACRLLQKMIDISLDGFLLTPVQKICKYPLQLAELLKYTNPQHRDYRDVEAALNAMKNVARLINERKRRLENIDKIAQWQSAIEDWEGEDLLSRSSDLIFSGELTKISPPQAKSQQRMFFLFDHQMVYCKKDLLRRDMLYYKGRMDMDQIEVVDVEDGKDKDLNVTVKNALKLRSPGGEEVHLLCAKKPEHKQRWLQAFADERGQVQHDRETGFAITDVQKKQAMLNASKSHPAGKPKAVTRPYYDFLLRQKHPALPAALPQQQVFMLAEPKRKSSNFWHNIGRLTPFKK</sequence>
<dbReference type="SUPFAM" id="SSF48065">
    <property type="entry name" value="DBL homology domain (DH-domain)"/>
    <property type="match status" value="1"/>
</dbReference>
<dbReference type="PROSITE" id="PS50010">
    <property type="entry name" value="DH_2"/>
    <property type="match status" value="1"/>
</dbReference>
<feature type="region of interest" description="Disordered" evidence="6">
    <location>
        <begin position="2297"/>
        <end position="2336"/>
    </location>
</feature>
<evidence type="ECO:0000313" key="10">
    <source>
        <dbReference type="EMBL" id="KAG5847370.1"/>
    </source>
</evidence>
<dbReference type="Proteomes" id="UP001044222">
    <property type="component" value="Chromosome 6"/>
</dbReference>
<feature type="compositionally biased region" description="Basic and acidic residues" evidence="6">
    <location>
        <begin position="2610"/>
        <end position="2629"/>
    </location>
</feature>
<feature type="region of interest" description="Disordered" evidence="6">
    <location>
        <begin position="2515"/>
        <end position="2675"/>
    </location>
</feature>
<feature type="domain" description="SH3" evidence="7">
    <location>
        <begin position="3073"/>
        <end position="3132"/>
    </location>
</feature>
<dbReference type="PANTHER" id="PTHR47544">
    <property type="entry name" value="RHO GUANINE NUCLEOTIDE EXCHANGE FACTOR 4"/>
    <property type="match status" value="1"/>
</dbReference>
<dbReference type="GO" id="GO:0005737">
    <property type="term" value="C:cytoplasm"/>
    <property type="evidence" value="ECO:0007669"/>
    <property type="project" value="UniProtKB-SubCell"/>
</dbReference>
<name>A0A9D3ME93_ANGAN</name>
<dbReference type="CDD" id="cd00160">
    <property type="entry name" value="RhoGEF"/>
    <property type="match status" value="1"/>
</dbReference>
<dbReference type="EMBL" id="JAFIRN010000006">
    <property type="protein sequence ID" value="KAG5847370.1"/>
    <property type="molecule type" value="Genomic_DNA"/>
</dbReference>
<dbReference type="Gene3D" id="2.30.30.40">
    <property type="entry name" value="SH3 Domains"/>
    <property type="match status" value="1"/>
</dbReference>
<dbReference type="InterPro" id="IPR001331">
    <property type="entry name" value="GDS_CDC24_CS"/>
</dbReference>
<feature type="compositionally biased region" description="Polar residues" evidence="6">
    <location>
        <begin position="1418"/>
        <end position="1446"/>
    </location>
</feature>
<dbReference type="PROSITE" id="PS50003">
    <property type="entry name" value="PH_DOMAIN"/>
    <property type="match status" value="1"/>
</dbReference>
<dbReference type="SMART" id="SM00233">
    <property type="entry name" value="PH"/>
    <property type="match status" value="1"/>
</dbReference>
<feature type="compositionally biased region" description="Basic and acidic residues" evidence="6">
    <location>
        <begin position="2520"/>
        <end position="2537"/>
    </location>
</feature>
<keyword evidence="11" id="KW-1185">Reference proteome</keyword>
<evidence type="ECO:0000256" key="3">
    <source>
        <dbReference type="ARBA" id="ARBA00022490"/>
    </source>
</evidence>
<dbReference type="Pfam" id="PF00018">
    <property type="entry name" value="SH3_1"/>
    <property type="match status" value="1"/>
</dbReference>
<evidence type="ECO:0000256" key="6">
    <source>
        <dbReference type="SAM" id="MobiDB-lite"/>
    </source>
</evidence>
<feature type="region of interest" description="Disordered" evidence="6">
    <location>
        <begin position="1791"/>
        <end position="1819"/>
    </location>
</feature>
<dbReference type="PROSITE" id="PS50002">
    <property type="entry name" value="SH3"/>
    <property type="match status" value="1"/>
</dbReference>
<dbReference type="Pfam" id="PF00621">
    <property type="entry name" value="RhoGEF"/>
    <property type="match status" value="1"/>
</dbReference>
<dbReference type="PROSITE" id="PS00741">
    <property type="entry name" value="DH_1"/>
    <property type="match status" value="1"/>
</dbReference>
<evidence type="ECO:0000259" key="7">
    <source>
        <dbReference type="PROSITE" id="PS50002"/>
    </source>
</evidence>
<dbReference type="InterPro" id="IPR035899">
    <property type="entry name" value="DBL_dom_sf"/>
</dbReference>
<dbReference type="Pfam" id="PF22697">
    <property type="entry name" value="SOS1_NGEF_PH"/>
    <property type="match status" value="1"/>
</dbReference>
<keyword evidence="4" id="KW-0344">Guanine-nucleotide releasing factor</keyword>
<dbReference type="InterPro" id="IPR036028">
    <property type="entry name" value="SH3-like_dom_sf"/>
</dbReference>
<comment type="caution">
    <text evidence="10">The sequence shown here is derived from an EMBL/GenBank/DDBJ whole genome shotgun (WGS) entry which is preliminary data.</text>
</comment>
<feature type="compositionally biased region" description="Basic and acidic residues" evidence="6">
    <location>
        <begin position="2363"/>
        <end position="2390"/>
    </location>
</feature>
<dbReference type="InterPro" id="IPR055251">
    <property type="entry name" value="SOS1_NGEF_PH"/>
</dbReference>
<dbReference type="PANTHER" id="PTHR47544:SF3">
    <property type="entry name" value="RHO GUANINE NUCLEOTIDE EXCHANGE FACTOR 4 ISOFORM X1"/>
    <property type="match status" value="1"/>
</dbReference>
<feature type="region of interest" description="Disordered" evidence="6">
    <location>
        <begin position="2466"/>
        <end position="2498"/>
    </location>
</feature>
<feature type="region of interest" description="Disordered" evidence="6">
    <location>
        <begin position="1843"/>
        <end position="1876"/>
    </location>
</feature>
<feature type="compositionally biased region" description="Basic and acidic residues" evidence="6">
    <location>
        <begin position="2549"/>
        <end position="2559"/>
    </location>
</feature>
<gene>
    <name evidence="10" type="ORF">ANANG_G00125320</name>
</gene>
<dbReference type="InterPro" id="IPR000219">
    <property type="entry name" value="DH_dom"/>
</dbReference>
<comment type="subcellular location">
    <subcellularLocation>
        <location evidence="1">Cytoplasm</location>
    </subcellularLocation>
</comment>
<dbReference type="Gene3D" id="1.20.900.10">
    <property type="entry name" value="Dbl homology (DH) domain"/>
    <property type="match status" value="1"/>
</dbReference>
<feature type="region of interest" description="Disordered" evidence="6">
    <location>
        <begin position="2039"/>
        <end position="2064"/>
    </location>
</feature>
<feature type="compositionally biased region" description="Polar residues" evidence="6">
    <location>
        <begin position="1852"/>
        <end position="1876"/>
    </location>
</feature>
<organism evidence="10 11">
    <name type="scientific">Anguilla anguilla</name>
    <name type="common">European freshwater eel</name>
    <name type="synonym">Muraena anguilla</name>
    <dbReference type="NCBI Taxonomy" id="7936"/>
    <lineage>
        <taxon>Eukaryota</taxon>
        <taxon>Metazoa</taxon>
        <taxon>Chordata</taxon>
        <taxon>Craniata</taxon>
        <taxon>Vertebrata</taxon>
        <taxon>Euteleostomi</taxon>
        <taxon>Actinopterygii</taxon>
        <taxon>Neopterygii</taxon>
        <taxon>Teleostei</taxon>
        <taxon>Anguilliformes</taxon>
        <taxon>Anguillidae</taxon>
        <taxon>Anguilla</taxon>
    </lineage>
</organism>
<dbReference type="FunFam" id="1.20.900.10:FF:000002">
    <property type="entry name" value="Rho guanine nucleotide exchange factor 9"/>
    <property type="match status" value="1"/>
</dbReference>
<dbReference type="CDD" id="cd01224">
    <property type="entry name" value="PH_Collybistin_ASEF"/>
    <property type="match status" value="1"/>
</dbReference>
<proteinExistence type="predicted"/>